<evidence type="ECO:0000313" key="2">
    <source>
        <dbReference type="EMBL" id="RGB76417.1"/>
    </source>
</evidence>
<dbReference type="OrthoDB" id="9793465at2"/>
<accession>A0A3E2TIC6</accession>
<name>A0A3E2TIC6_9FIRM</name>
<evidence type="ECO:0000313" key="3">
    <source>
        <dbReference type="Proteomes" id="UP000261011"/>
    </source>
</evidence>
<sequence length="108" mass="12051">MANTFRNGQVKIANDILDQLAIRASEEVNGVYGINSDQNKHNQKANSPKAVVNNYDGRLHIDLTVNLDKNVNVRKTVKNIQENVIRVIESMTGIEVARVNVSIPKIEI</sequence>
<dbReference type="InterPro" id="IPR005531">
    <property type="entry name" value="Asp23"/>
</dbReference>
<dbReference type="Proteomes" id="UP000261011">
    <property type="component" value="Unassembled WGS sequence"/>
</dbReference>
<gene>
    <name evidence="2" type="ORF">DXA39_04405</name>
</gene>
<reference evidence="2 3" key="1">
    <citation type="submission" date="2018-08" db="EMBL/GenBank/DDBJ databases">
        <title>A genome reference for cultivated species of the human gut microbiota.</title>
        <authorList>
            <person name="Zou Y."/>
            <person name="Xue W."/>
            <person name="Luo G."/>
        </authorList>
    </citation>
    <scope>NUCLEOTIDE SEQUENCE [LARGE SCALE GENOMIC DNA]</scope>
    <source>
        <strain evidence="2 3">OF01-3</strain>
    </source>
</reference>
<dbReference type="PANTHER" id="PTHR34297:SF2">
    <property type="entry name" value="ASP23_GLS24 FAMILY ENVELOPE STRESS RESPONSE PROTEIN"/>
    <property type="match status" value="1"/>
</dbReference>
<proteinExistence type="inferred from homology"/>
<comment type="caution">
    <text evidence="2">The sequence shown here is derived from an EMBL/GenBank/DDBJ whole genome shotgun (WGS) entry which is preliminary data.</text>
</comment>
<protein>
    <submittedName>
        <fullName evidence="2">Asp23/Gls24 family envelope stress response protein</fullName>
    </submittedName>
</protein>
<dbReference type="EMBL" id="QVEU01000003">
    <property type="protein sequence ID" value="RGB76417.1"/>
    <property type="molecule type" value="Genomic_DNA"/>
</dbReference>
<dbReference type="AlphaFoldDB" id="A0A3E2TIC6"/>
<comment type="similarity">
    <text evidence="1">Belongs to the asp23 family.</text>
</comment>
<dbReference type="RefSeq" id="WP_117521375.1">
    <property type="nucleotide sequence ID" value="NZ_AP031484.1"/>
</dbReference>
<keyword evidence="3" id="KW-1185">Reference proteome</keyword>
<organism evidence="2 3">
    <name type="scientific">Anaerococcus nagyae</name>
    <dbReference type="NCBI Taxonomy" id="1755241"/>
    <lineage>
        <taxon>Bacteria</taxon>
        <taxon>Bacillati</taxon>
        <taxon>Bacillota</taxon>
        <taxon>Tissierellia</taxon>
        <taxon>Tissierellales</taxon>
        <taxon>Peptoniphilaceae</taxon>
        <taxon>Anaerococcus</taxon>
    </lineage>
</organism>
<dbReference type="PANTHER" id="PTHR34297">
    <property type="entry name" value="HYPOTHETICAL CYTOSOLIC PROTEIN-RELATED"/>
    <property type="match status" value="1"/>
</dbReference>
<dbReference type="Pfam" id="PF03780">
    <property type="entry name" value="Asp23"/>
    <property type="match status" value="1"/>
</dbReference>
<evidence type="ECO:0000256" key="1">
    <source>
        <dbReference type="ARBA" id="ARBA00005721"/>
    </source>
</evidence>